<evidence type="ECO:0000256" key="5">
    <source>
        <dbReference type="ARBA" id="ARBA00022989"/>
    </source>
</evidence>
<keyword evidence="4 11" id="KW-0812">Transmembrane</keyword>
<evidence type="ECO:0000313" key="12">
    <source>
        <dbReference type="EMBL" id="KAJ7348832.1"/>
    </source>
</evidence>
<dbReference type="PANTHER" id="PTHR28097:SF1">
    <property type="entry name" value="PHEROMONE A FACTOR RECEPTOR"/>
    <property type="match status" value="1"/>
</dbReference>
<feature type="transmembrane region" description="Helical" evidence="11">
    <location>
        <begin position="197"/>
        <end position="220"/>
    </location>
</feature>
<evidence type="ECO:0000256" key="6">
    <source>
        <dbReference type="ARBA" id="ARBA00023040"/>
    </source>
</evidence>
<evidence type="ECO:0000256" key="3">
    <source>
        <dbReference type="ARBA" id="ARBA00022507"/>
    </source>
</evidence>
<dbReference type="PRINTS" id="PR00900">
    <property type="entry name" value="PHEROMONEAR"/>
</dbReference>
<feature type="transmembrane region" description="Helical" evidence="11">
    <location>
        <begin position="35"/>
        <end position="53"/>
    </location>
</feature>
<dbReference type="InterPro" id="IPR001546">
    <property type="entry name" value="GPCR_Pheromne_A_rcpt"/>
</dbReference>
<dbReference type="InterPro" id="IPR001499">
    <property type="entry name" value="GPCR_STE3"/>
</dbReference>
<keyword evidence="9" id="KW-0807">Transducer</keyword>
<feature type="transmembrane region" description="Helical" evidence="11">
    <location>
        <begin position="261"/>
        <end position="280"/>
    </location>
</feature>
<evidence type="ECO:0000256" key="4">
    <source>
        <dbReference type="ARBA" id="ARBA00022692"/>
    </source>
</evidence>
<dbReference type="PRINTS" id="PR00899">
    <property type="entry name" value="GPCRSTE3"/>
</dbReference>
<evidence type="ECO:0000256" key="10">
    <source>
        <dbReference type="SAM" id="MobiDB-lite"/>
    </source>
</evidence>
<evidence type="ECO:0000256" key="1">
    <source>
        <dbReference type="ARBA" id="ARBA00004141"/>
    </source>
</evidence>
<organism evidence="12 13">
    <name type="scientific">Mycena albidolilacea</name>
    <dbReference type="NCBI Taxonomy" id="1033008"/>
    <lineage>
        <taxon>Eukaryota</taxon>
        <taxon>Fungi</taxon>
        <taxon>Dikarya</taxon>
        <taxon>Basidiomycota</taxon>
        <taxon>Agaricomycotina</taxon>
        <taxon>Agaricomycetes</taxon>
        <taxon>Agaricomycetidae</taxon>
        <taxon>Agaricales</taxon>
        <taxon>Marasmiineae</taxon>
        <taxon>Mycenaceae</taxon>
        <taxon>Mycena</taxon>
    </lineage>
</organism>
<evidence type="ECO:0000256" key="8">
    <source>
        <dbReference type="ARBA" id="ARBA00023170"/>
    </source>
</evidence>
<dbReference type="GO" id="GO:0000750">
    <property type="term" value="P:pheromone-dependent signal transduction involved in conjugation with cellular fusion"/>
    <property type="evidence" value="ECO:0007669"/>
    <property type="project" value="TreeGrafter"/>
</dbReference>
<dbReference type="AlphaFoldDB" id="A0AAD7A3G8"/>
<dbReference type="PANTHER" id="PTHR28097">
    <property type="entry name" value="PHEROMONE A FACTOR RECEPTOR"/>
    <property type="match status" value="1"/>
</dbReference>
<gene>
    <name evidence="12" type="ORF">DFH08DRAFT_863571</name>
</gene>
<accession>A0AAD7A3G8</accession>
<feature type="region of interest" description="Disordered" evidence="10">
    <location>
        <begin position="299"/>
        <end position="336"/>
    </location>
</feature>
<keyword evidence="8" id="KW-0675">Receptor</keyword>
<evidence type="ECO:0000313" key="13">
    <source>
        <dbReference type="Proteomes" id="UP001218218"/>
    </source>
</evidence>
<keyword evidence="13" id="KW-1185">Reference proteome</keyword>
<protein>
    <submittedName>
        <fullName evidence="12">Rcb2.42</fullName>
    </submittedName>
</protein>
<dbReference type="CDD" id="cd14966">
    <property type="entry name" value="7tmD_STE3"/>
    <property type="match status" value="1"/>
</dbReference>
<sequence length="362" mass="41019">MAHPELAVGAFLACVLVLIPLPWQWRARNTPVLSMMAWLFATNLSYAINAVIWYDSIDNVAPVWCDIVTKLAIGSEAGLPACCLALVLRLWQVTSPNLGSRKFLMLDLSLCWGYPALTMILHYIVQGHRFDIRQDLGCVPTTYISIPAIFIIYAPLAIIALLSFVFSGLAFSNFWRRRHSFAAALQRQKSSFTMRRYLRAMLATIVIAIWDTAVIIFVVVSSFRYGLHPYTSWADVHSDFSRPDQYPTLFIPATALTQMYFIWWTVPISAYSFFCFFALCEDAVAEYRWVLRLVPRIRRGSKPDPSSSAPTSMEEEHHLSLPQRQTTAKATSAPPIDTVVDIKPDWKYSSAHPTRLQTRVDG</sequence>
<dbReference type="Pfam" id="PF02076">
    <property type="entry name" value="STE3"/>
    <property type="match status" value="1"/>
</dbReference>
<comment type="caution">
    <text evidence="12">The sequence shown here is derived from an EMBL/GenBank/DDBJ whole genome shotgun (WGS) entry which is preliminary data.</text>
</comment>
<reference evidence="12" key="1">
    <citation type="submission" date="2023-03" db="EMBL/GenBank/DDBJ databases">
        <title>Massive genome expansion in bonnet fungi (Mycena s.s.) driven by repeated elements and novel gene families across ecological guilds.</title>
        <authorList>
            <consortium name="Lawrence Berkeley National Laboratory"/>
            <person name="Harder C.B."/>
            <person name="Miyauchi S."/>
            <person name="Viragh M."/>
            <person name="Kuo A."/>
            <person name="Thoen E."/>
            <person name="Andreopoulos B."/>
            <person name="Lu D."/>
            <person name="Skrede I."/>
            <person name="Drula E."/>
            <person name="Henrissat B."/>
            <person name="Morin E."/>
            <person name="Kohler A."/>
            <person name="Barry K."/>
            <person name="LaButti K."/>
            <person name="Morin E."/>
            <person name="Salamov A."/>
            <person name="Lipzen A."/>
            <person name="Mereny Z."/>
            <person name="Hegedus B."/>
            <person name="Baldrian P."/>
            <person name="Stursova M."/>
            <person name="Weitz H."/>
            <person name="Taylor A."/>
            <person name="Grigoriev I.V."/>
            <person name="Nagy L.G."/>
            <person name="Martin F."/>
            <person name="Kauserud H."/>
        </authorList>
    </citation>
    <scope>NUCLEOTIDE SEQUENCE</scope>
    <source>
        <strain evidence="12">CBHHK002</strain>
    </source>
</reference>
<comment type="similarity">
    <text evidence="2">Belongs to the G-protein coupled receptor 4 family.</text>
</comment>
<dbReference type="EMBL" id="JARIHO010000016">
    <property type="protein sequence ID" value="KAJ7348832.1"/>
    <property type="molecule type" value="Genomic_DNA"/>
</dbReference>
<dbReference type="GO" id="GO:0004933">
    <property type="term" value="F:mating-type a-factor pheromone receptor activity"/>
    <property type="evidence" value="ECO:0007669"/>
    <property type="project" value="InterPro"/>
</dbReference>
<evidence type="ECO:0000256" key="2">
    <source>
        <dbReference type="ARBA" id="ARBA00011085"/>
    </source>
</evidence>
<proteinExistence type="inferred from homology"/>
<name>A0AAD7A3G8_9AGAR</name>
<dbReference type="GO" id="GO:0005886">
    <property type="term" value="C:plasma membrane"/>
    <property type="evidence" value="ECO:0007669"/>
    <property type="project" value="TreeGrafter"/>
</dbReference>
<dbReference type="Gene3D" id="1.20.1070.10">
    <property type="entry name" value="Rhodopsin 7-helix transmembrane proteins"/>
    <property type="match status" value="1"/>
</dbReference>
<keyword evidence="3" id="KW-0589">Pheromone response</keyword>
<evidence type="ECO:0000256" key="7">
    <source>
        <dbReference type="ARBA" id="ARBA00023136"/>
    </source>
</evidence>
<feature type="transmembrane region" description="Helical" evidence="11">
    <location>
        <begin position="144"/>
        <end position="171"/>
    </location>
</feature>
<feature type="transmembrane region" description="Helical" evidence="11">
    <location>
        <begin position="73"/>
        <end position="91"/>
    </location>
</feature>
<comment type="subcellular location">
    <subcellularLocation>
        <location evidence="1">Membrane</location>
        <topology evidence="1">Multi-pass membrane protein</topology>
    </subcellularLocation>
</comment>
<keyword evidence="7 11" id="KW-0472">Membrane</keyword>
<keyword evidence="5 11" id="KW-1133">Transmembrane helix</keyword>
<evidence type="ECO:0000256" key="11">
    <source>
        <dbReference type="SAM" id="Phobius"/>
    </source>
</evidence>
<dbReference type="Proteomes" id="UP001218218">
    <property type="component" value="Unassembled WGS sequence"/>
</dbReference>
<feature type="transmembrane region" description="Helical" evidence="11">
    <location>
        <begin position="6"/>
        <end position="23"/>
    </location>
</feature>
<feature type="transmembrane region" description="Helical" evidence="11">
    <location>
        <begin position="103"/>
        <end position="124"/>
    </location>
</feature>
<evidence type="ECO:0000256" key="9">
    <source>
        <dbReference type="ARBA" id="ARBA00023224"/>
    </source>
</evidence>
<keyword evidence="6" id="KW-0297">G-protein coupled receptor</keyword>